<organism evidence="6 7">
    <name type="scientific">Fusibacter bizertensis</name>
    <dbReference type="NCBI Taxonomy" id="1488331"/>
    <lineage>
        <taxon>Bacteria</taxon>
        <taxon>Bacillati</taxon>
        <taxon>Bacillota</taxon>
        <taxon>Clostridia</taxon>
        <taxon>Eubacteriales</taxon>
        <taxon>Eubacteriales Family XII. Incertae Sedis</taxon>
        <taxon>Fusibacter</taxon>
    </lineage>
</organism>
<dbReference type="RefSeq" id="WP_281093549.1">
    <property type="nucleotide sequence ID" value="NZ_JARYZI010000003.1"/>
</dbReference>
<evidence type="ECO:0000256" key="3">
    <source>
        <dbReference type="ARBA" id="ARBA00023295"/>
    </source>
</evidence>
<evidence type="ECO:0000259" key="5">
    <source>
        <dbReference type="Pfam" id="PF02836"/>
    </source>
</evidence>
<evidence type="ECO:0000313" key="7">
    <source>
        <dbReference type="Proteomes" id="UP001158045"/>
    </source>
</evidence>
<dbReference type="InterPro" id="IPR023230">
    <property type="entry name" value="Glyco_hydro_2_CS"/>
</dbReference>
<dbReference type="PANTHER" id="PTHR42732:SF1">
    <property type="entry name" value="BETA-MANNOSIDASE"/>
    <property type="match status" value="1"/>
</dbReference>
<feature type="domain" description="Glycoside hydrolase family 2 immunoglobulin-like beta-sandwich" evidence="4">
    <location>
        <begin position="167"/>
        <end position="268"/>
    </location>
</feature>
<dbReference type="Gene3D" id="3.20.20.80">
    <property type="entry name" value="Glycosidases"/>
    <property type="match status" value="1"/>
</dbReference>
<evidence type="ECO:0000256" key="2">
    <source>
        <dbReference type="ARBA" id="ARBA00022801"/>
    </source>
</evidence>
<dbReference type="Gene3D" id="2.60.120.260">
    <property type="entry name" value="Galactose-binding domain-like"/>
    <property type="match status" value="1"/>
</dbReference>
<dbReference type="PROSITE" id="PS00719">
    <property type="entry name" value="GLYCOSYL_HYDROL_F2_1"/>
    <property type="match status" value="1"/>
</dbReference>
<dbReference type="PANTHER" id="PTHR42732">
    <property type="entry name" value="BETA-GALACTOSIDASE"/>
    <property type="match status" value="1"/>
</dbReference>
<keyword evidence="2 6" id="KW-0378">Hydrolase</keyword>
<evidence type="ECO:0000259" key="4">
    <source>
        <dbReference type="Pfam" id="PF00703"/>
    </source>
</evidence>
<dbReference type="InterPro" id="IPR023232">
    <property type="entry name" value="Glyco_hydro_2_AS"/>
</dbReference>
<dbReference type="Pfam" id="PF02836">
    <property type="entry name" value="Glyco_hydro_2_C"/>
    <property type="match status" value="1"/>
</dbReference>
<dbReference type="InterPro" id="IPR017853">
    <property type="entry name" value="GH"/>
</dbReference>
<protein>
    <submittedName>
        <fullName evidence="6">Glycoside hydrolase family 2 TIM barrel-domain containing protein</fullName>
    </submittedName>
</protein>
<dbReference type="InterPro" id="IPR006101">
    <property type="entry name" value="Glyco_hydro_2"/>
</dbReference>
<dbReference type="SUPFAM" id="SSF49785">
    <property type="entry name" value="Galactose-binding domain-like"/>
    <property type="match status" value="1"/>
</dbReference>
<dbReference type="Pfam" id="PF00703">
    <property type="entry name" value="Glyco_hydro_2"/>
    <property type="match status" value="1"/>
</dbReference>
<comment type="similarity">
    <text evidence="1">Belongs to the glycosyl hydrolase 2 family.</text>
</comment>
<dbReference type="GO" id="GO:0016787">
    <property type="term" value="F:hydrolase activity"/>
    <property type="evidence" value="ECO:0007669"/>
    <property type="project" value="UniProtKB-KW"/>
</dbReference>
<dbReference type="InterPro" id="IPR051913">
    <property type="entry name" value="GH2_Domain-Containing"/>
</dbReference>
<dbReference type="EMBL" id="JARYZI010000003">
    <property type="protein sequence ID" value="MDH8677728.1"/>
    <property type="molecule type" value="Genomic_DNA"/>
</dbReference>
<dbReference type="InterPro" id="IPR006102">
    <property type="entry name" value="Ig-like_GH2"/>
</dbReference>
<sequence length="801" mass="91419">MIQRIPLNNHWLFKPSFEENDLINIEDINSFESIRIPHTNKELPYHYFDENSYQFVSSYKIKLPHLEFDTDEEISVYFEGVMAYTEIYLNGTFLGEHFGGYTPFEINLPKGLLHLQAAGLVGQDNWLFLKVDSRERDDIPPFGYVVDYLTYGGIYREVQLQVQHKKRLRNIKVETPLLEQNFNLDVYFDVTQSTVPTDEVTIELYDQKQCLSKHTVSELKLVDNQVHLGVQKQITKWSLETPKLYELKITLSSKQVPTYSFTTKVGFRTAVFENDGFYLNGNKIKLRGLNRHQSYPYVGYAMPQGAQYADADMLKFELGVNVVRSSHYPPSRHFLNRCDEIGLLVVEELPGWQHIGDTAWQKLAVDSLEEMIRRDWNHPSVILWGTRINESKDNHQFYSSTSSLAKKLDATRATGGVRNFAGSEILEDVYTYNDFLHRGNNQALDQPQKIAKRKMPYLVTEHNGHMFPTKSFDSEAKKIEHALRHARVLNAAYSTTGISGAIGWCMFDYNTHKDFGSGDKICYHGVLDMFRNPKYAAGVYASQQSKMPYLTVASNFSIGDYDASELGKIVVLTNCDSVKVYRNDIYINTFYPDKDEFSALPHPPIIVDDLIGNLLYENERFSEKDAKTIKRILLHFLKYGGQLPIIDKLQMGMLFVKYKMSFADAADLYGKYIAGWGEKSKTYRFDGIIDEEVVTKVIKSSSDVFELKITADKTELYEDETYDVTRISLAFVDQHGSTLSYANHIATCNIKGPLELIGPSTFPLIAGSRAFWVKTTGSSGVAQIEVALDNGLKANLDLIVN</sequence>
<name>A0ABT6NBC8_9FIRM</name>
<dbReference type="InterPro" id="IPR013783">
    <property type="entry name" value="Ig-like_fold"/>
</dbReference>
<dbReference type="InterPro" id="IPR008979">
    <property type="entry name" value="Galactose-bd-like_sf"/>
</dbReference>
<comment type="caution">
    <text evidence="6">The sequence shown here is derived from an EMBL/GenBank/DDBJ whole genome shotgun (WGS) entry which is preliminary data.</text>
</comment>
<dbReference type="InterPro" id="IPR006103">
    <property type="entry name" value="Glyco_hydro_2_cat"/>
</dbReference>
<reference evidence="6 7" key="1">
    <citation type="submission" date="2023-04" db="EMBL/GenBank/DDBJ databases">
        <title>Fusibacter bizertensis strain WBS, isolated from littoral bottom sediments of the Arctic seas - biochemical and genomic analysis.</title>
        <authorList>
            <person name="Brioukhanov A.L."/>
        </authorList>
    </citation>
    <scope>NUCLEOTIDE SEQUENCE [LARGE SCALE GENOMIC DNA]</scope>
    <source>
        <strain evidence="6 7">WBS</strain>
    </source>
</reference>
<proteinExistence type="inferred from homology"/>
<dbReference type="PROSITE" id="PS00608">
    <property type="entry name" value="GLYCOSYL_HYDROL_F2_2"/>
    <property type="match status" value="1"/>
</dbReference>
<accession>A0ABT6NBC8</accession>
<dbReference type="InterPro" id="IPR036156">
    <property type="entry name" value="Beta-gal/glucu_dom_sf"/>
</dbReference>
<dbReference type="Gene3D" id="2.60.40.10">
    <property type="entry name" value="Immunoglobulins"/>
    <property type="match status" value="1"/>
</dbReference>
<feature type="domain" description="Glycoside hydrolase family 2 catalytic" evidence="5">
    <location>
        <begin position="274"/>
        <end position="474"/>
    </location>
</feature>
<dbReference type="SUPFAM" id="SSF49303">
    <property type="entry name" value="beta-Galactosidase/glucuronidase domain"/>
    <property type="match status" value="1"/>
</dbReference>
<keyword evidence="3" id="KW-0326">Glycosidase</keyword>
<dbReference type="SUPFAM" id="SSF51445">
    <property type="entry name" value="(Trans)glycosidases"/>
    <property type="match status" value="1"/>
</dbReference>
<dbReference type="PRINTS" id="PR00132">
    <property type="entry name" value="GLHYDRLASE2"/>
</dbReference>
<evidence type="ECO:0000256" key="1">
    <source>
        <dbReference type="ARBA" id="ARBA00007401"/>
    </source>
</evidence>
<dbReference type="Proteomes" id="UP001158045">
    <property type="component" value="Unassembled WGS sequence"/>
</dbReference>
<keyword evidence="7" id="KW-1185">Reference proteome</keyword>
<gene>
    <name evidence="6" type="ORF">QE109_06195</name>
</gene>
<evidence type="ECO:0000313" key="6">
    <source>
        <dbReference type="EMBL" id="MDH8677728.1"/>
    </source>
</evidence>